<keyword evidence="2" id="KW-0732">Signal</keyword>
<comment type="caution">
    <text evidence="3">The sequence shown here is derived from an EMBL/GenBank/DDBJ whole genome shotgun (WGS) entry which is preliminary data.</text>
</comment>
<dbReference type="STRING" id="61395.A0A1Y1W5G6"/>
<keyword evidence="4" id="KW-1185">Reference proteome</keyword>
<name>A0A1Y1W5G6_9FUNG</name>
<protein>
    <recommendedName>
        <fullName evidence="5">Clathrin light chain</fullName>
    </recommendedName>
</protein>
<accession>A0A1Y1W5G6</accession>
<feature type="chain" id="PRO_5012530782" description="Clathrin light chain" evidence="2">
    <location>
        <begin position="22"/>
        <end position="154"/>
    </location>
</feature>
<dbReference type="AlphaFoldDB" id="A0A1Y1W5G6"/>
<dbReference type="EMBL" id="MCFD01000009">
    <property type="protein sequence ID" value="ORX68781.1"/>
    <property type="molecule type" value="Genomic_DNA"/>
</dbReference>
<evidence type="ECO:0000313" key="3">
    <source>
        <dbReference type="EMBL" id="ORX68781.1"/>
    </source>
</evidence>
<gene>
    <name evidence="3" type="ORF">DL89DRAFT_183893</name>
</gene>
<organism evidence="3 4">
    <name type="scientific">Linderina pennispora</name>
    <dbReference type="NCBI Taxonomy" id="61395"/>
    <lineage>
        <taxon>Eukaryota</taxon>
        <taxon>Fungi</taxon>
        <taxon>Fungi incertae sedis</taxon>
        <taxon>Zoopagomycota</taxon>
        <taxon>Kickxellomycotina</taxon>
        <taxon>Kickxellomycetes</taxon>
        <taxon>Kickxellales</taxon>
        <taxon>Kickxellaceae</taxon>
        <taxon>Linderina</taxon>
    </lineage>
</organism>
<evidence type="ECO:0000313" key="4">
    <source>
        <dbReference type="Proteomes" id="UP000193922"/>
    </source>
</evidence>
<evidence type="ECO:0000256" key="1">
    <source>
        <dbReference type="SAM" id="MobiDB-lite"/>
    </source>
</evidence>
<dbReference type="RefSeq" id="XP_040742563.1">
    <property type="nucleotide sequence ID" value="XM_040883932.1"/>
</dbReference>
<feature type="signal peptide" evidence="2">
    <location>
        <begin position="1"/>
        <end position="21"/>
    </location>
</feature>
<feature type="compositionally biased region" description="Low complexity" evidence="1">
    <location>
        <begin position="41"/>
        <end position="57"/>
    </location>
</feature>
<sequence>MMALAAVAMTAAASLTVVTSGADTAAIGTAHAGTLRRSDYSGSDSNMDVDSDSNLSVADSRTGRDDEQPLDEWGPDLMGDQKDRKWLASLNEVERERILAERQEKRDLLEEQRELKMKLKAGNRGLDDTSRSRSTRSDRYESSRWRIFGSKASP</sequence>
<dbReference type="Proteomes" id="UP000193922">
    <property type="component" value="Unassembled WGS sequence"/>
</dbReference>
<feature type="compositionally biased region" description="Basic and acidic residues" evidence="1">
    <location>
        <begin position="125"/>
        <end position="144"/>
    </location>
</feature>
<proteinExistence type="predicted"/>
<evidence type="ECO:0000256" key="2">
    <source>
        <dbReference type="SAM" id="SignalP"/>
    </source>
</evidence>
<evidence type="ECO:0008006" key="5">
    <source>
        <dbReference type="Google" id="ProtNLM"/>
    </source>
</evidence>
<reference evidence="3 4" key="1">
    <citation type="submission" date="2016-07" db="EMBL/GenBank/DDBJ databases">
        <title>Pervasive Adenine N6-methylation of Active Genes in Fungi.</title>
        <authorList>
            <consortium name="DOE Joint Genome Institute"/>
            <person name="Mondo S.J."/>
            <person name="Dannebaum R.O."/>
            <person name="Kuo R.C."/>
            <person name="Labutti K."/>
            <person name="Haridas S."/>
            <person name="Kuo A."/>
            <person name="Salamov A."/>
            <person name="Ahrendt S.R."/>
            <person name="Lipzen A."/>
            <person name="Sullivan W."/>
            <person name="Andreopoulos W.B."/>
            <person name="Clum A."/>
            <person name="Lindquist E."/>
            <person name="Daum C."/>
            <person name="Ramamoorthy G.K."/>
            <person name="Gryganskyi A."/>
            <person name="Culley D."/>
            <person name="Magnuson J.K."/>
            <person name="James T.Y."/>
            <person name="O'Malley M.A."/>
            <person name="Stajich J.E."/>
            <person name="Spatafora J.W."/>
            <person name="Visel A."/>
            <person name="Grigoriev I.V."/>
        </authorList>
    </citation>
    <scope>NUCLEOTIDE SEQUENCE [LARGE SCALE GENOMIC DNA]</scope>
    <source>
        <strain evidence="3 4">ATCC 12442</strain>
    </source>
</reference>
<feature type="region of interest" description="Disordered" evidence="1">
    <location>
        <begin position="33"/>
        <end position="80"/>
    </location>
</feature>
<dbReference type="OrthoDB" id="166375at2759"/>
<dbReference type="GeneID" id="63800580"/>
<feature type="region of interest" description="Disordered" evidence="1">
    <location>
        <begin position="117"/>
        <end position="154"/>
    </location>
</feature>